<dbReference type="PROSITE" id="PS51257">
    <property type="entry name" value="PROKAR_LIPOPROTEIN"/>
    <property type="match status" value="1"/>
</dbReference>
<evidence type="ECO:0000313" key="1">
    <source>
        <dbReference type="EMBL" id="CAL93803.1"/>
    </source>
</evidence>
<reference evidence="1 2" key="1">
    <citation type="journal article" date="2006" name="Nat. Biotechnol.">
        <title>Complete genome of the mutualistic, N2-fixing grass endophyte Azoarcus sp. strain BH72.</title>
        <authorList>
            <person name="Krause A."/>
            <person name="Ramakumar A."/>
            <person name="Bartels D."/>
            <person name="Battistoni F."/>
            <person name="Bekel T."/>
            <person name="Boch J."/>
            <person name="Boehm M."/>
            <person name="Friedrich F."/>
            <person name="Hurek T."/>
            <person name="Krause L."/>
            <person name="Linke B."/>
            <person name="McHardy A.C."/>
            <person name="Sarkar A."/>
            <person name="Schneiker S."/>
            <person name="Syed A.A."/>
            <person name="Thauer R."/>
            <person name="Vorhoelter F.-J."/>
            <person name="Weidner S."/>
            <person name="Puehler A."/>
            <person name="Reinhold-Hurek B."/>
            <person name="Kaiser O."/>
            <person name="Goesmann A."/>
        </authorList>
    </citation>
    <scope>NUCLEOTIDE SEQUENCE [LARGE SCALE GENOMIC DNA]</scope>
    <source>
        <strain evidence="1 2">BH72</strain>
    </source>
</reference>
<protein>
    <recommendedName>
        <fullName evidence="3">Lipoprotein</fullName>
    </recommendedName>
</protein>
<accession>A1K4P8</accession>
<gene>
    <name evidence="1" type="ordered locus">azo1186</name>
</gene>
<keyword evidence="2" id="KW-1185">Reference proteome</keyword>
<evidence type="ECO:0000313" key="2">
    <source>
        <dbReference type="Proteomes" id="UP000002588"/>
    </source>
</evidence>
<dbReference type="Proteomes" id="UP000002588">
    <property type="component" value="Chromosome"/>
</dbReference>
<dbReference type="eggNOG" id="ENOG50315DQ">
    <property type="taxonomic scope" value="Bacteria"/>
</dbReference>
<dbReference type="KEGG" id="azo:azo1186"/>
<dbReference type="NCBIfam" id="NF040519">
    <property type="entry name" value="Sbal_3080_fam"/>
    <property type="match status" value="1"/>
</dbReference>
<name>A1K4P8_AZOSB</name>
<proteinExistence type="predicted"/>
<sequence>MTRNLLRRMTVVIAASIGAAGCTHIDVTKMDARKHPLSLVCIEENPNASATDIVSVIEDGFQRRGILTAVYSGNAPSECEYSVWYLDEWGWDLAPYMRRAEIRLRRKAVTVARATYVHSGGLALNKWAGTKSKLEPVIDQLLAGYEPVLK</sequence>
<dbReference type="HOGENOM" id="CLU_116660_2_0_4"/>
<dbReference type="EMBL" id="AM406670">
    <property type="protein sequence ID" value="CAL93803.1"/>
    <property type="molecule type" value="Genomic_DNA"/>
</dbReference>
<evidence type="ECO:0008006" key="3">
    <source>
        <dbReference type="Google" id="ProtNLM"/>
    </source>
</evidence>
<dbReference type="AlphaFoldDB" id="A1K4P8"/>
<organism evidence="1 2">
    <name type="scientific">Azoarcus sp. (strain BH72)</name>
    <dbReference type="NCBI Taxonomy" id="418699"/>
    <lineage>
        <taxon>Bacteria</taxon>
        <taxon>Pseudomonadati</taxon>
        <taxon>Pseudomonadota</taxon>
        <taxon>Betaproteobacteria</taxon>
        <taxon>Rhodocyclales</taxon>
        <taxon>Zoogloeaceae</taxon>
        <taxon>Azoarcus</taxon>
    </lineage>
</organism>